<dbReference type="SUPFAM" id="SSF56112">
    <property type="entry name" value="Protein kinase-like (PK-like)"/>
    <property type="match status" value="1"/>
</dbReference>
<organism evidence="4 5">
    <name type="scientific">Fraxinus pennsylvanica</name>
    <dbReference type="NCBI Taxonomy" id="56036"/>
    <lineage>
        <taxon>Eukaryota</taxon>
        <taxon>Viridiplantae</taxon>
        <taxon>Streptophyta</taxon>
        <taxon>Embryophyta</taxon>
        <taxon>Tracheophyta</taxon>
        <taxon>Spermatophyta</taxon>
        <taxon>Magnoliopsida</taxon>
        <taxon>eudicotyledons</taxon>
        <taxon>Gunneridae</taxon>
        <taxon>Pentapetalae</taxon>
        <taxon>asterids</taxon>
        <taxon>lamiids</taxon>
        <taxon>Lamiales</taxon>
        <taxon>Oleaceae</taxon>
        <taxon>Oleeae</taxon>
        <taxon>Fraxinus</taxon>
    </lineage>
</organism>
<dbReference type="PANTHER" id="PTHR48006:SF81">
    <property type="entry name" value="PROTEIN KINASE DOMAIN-CONTAINING PROTEIN"/>
    <property type="match status" value="1"/>
</dbReference>
<dbReference type="InterPro" id="IPR011009">
    <property type="entry name" value="Kinase-like_dom_sf"/>
</dbReference>
<dbReference type="InterPro" id="IPR000719">
    <property type="entry name" value="Prot_kinase_dom"/>
</dbReference>
<comment type="subcellular location">
    <subcellularLocation>
        <location evidence="1">Membrane</location>
        <topology evidence="1">Single-pass type I membrane protein</topology>
    </subcellularLocation>
</comment>
<dbReference type="InterPro" id="IPR051824">
    <property type="entry name" value="LRR_Rcpt-Like_S/T_Kinase"/>
</dbReference>
<evidence type="ECO:0000259" key="3">
    <source>
        <dbReference type="PROSITE" id="PS50011"/>
    </source>
</evidence>
<dbReference type="Pfam" id="PF07714">
    <property type="entry name" value="PK_Tyr_Ser-Thr"/>
    <property type="match status" value="1"/>
</dbReference>
<evidence type="ECO:0000256" key="2">
    <source>
        <dbReference type="SAM" id="Phobius"/>
    </source>
</evidence>
<dbReference type="InterPro" id="IPR001245">
    <property type="entry name" value="Ser-Thr/Tyr_kinase_cat_dom"/>
</dbReference>
<dbReference type="FunFam" id="3.30.200.20:FF:000217">
    <property type="entry name" value="probable LRR receptor-like serine/threonine-protein kinase At1g53430"/>
    <property type="match status" value="1"/>
</dbReference>
<sequence length="517" mass="57293">MEELVGVTACVTENMSCCLRCVVAAVASLSVEGGFKVVVDEEEVAVLGLEVMLPMKKLILVPLLSWRNLIKRYAVPPCTRTEARWCRAPAPYLRTRERRHVVPPSACTEACYYVHQYHASVHENGGTSCLRRRAQRHAVKAMRACLRALERRNAVSPSAYSPVHQKKETAHVCWHYNWDSDCCSIYGLADLKGLGQHTGLFTLRQIRAATNNFDPANKIGEGGFGPVYKGHLQSDGTIIAVKQLSSKSKDGNREFVNEIGMISALQHPHLVKLYGCCIEGNQLLHVYEHMENNSLARALFDKGNSMSVGTIIGIVIAVLITVLLVLGIFWWKGCLRPKDTLEQDLKGLGQHTGLFTLRQIRAATNNFDPANKIGEEIVSGRSNTSIRPKENSFYLLDWANSLKAEGKLMELVDPRLESNFNEEEVITTINLALCCTNAVAAERPSMSAVVSILEGRAHVGEFVSDSSVSIYKMKPTEITSQDHVTNSSISLDMPWTSSSKSTSDLYPITLDTNNWED</sequence>
<dbReference type="EMBL" id="OU503055">
    <property type="protein sequence ID" value="CAI9784288.1"/>
    <property type="molecule type" value="Genomic_DNA"/>
</dbReference>
<reference evidence="4" key="1">
    <citation type="submission" date="2023-05" db="EMBL/GenBank/DDBJ databases">
        <authorList>
            <person name="Huff M."/>
        </authorList>
    </citation>
    <scope>NUCLEOTIDE SEQUENCE</scope>
</reference>
<name>A0AAD2ECH1_9LAMI</name>
<evidence type="ECO:0000313" key="4">
    <source>
        <dbReference type="EMBL" id="CAI9784288.1"/>
    </source>
</evidence>
<accession>A0AAD2ECH1</accession>
<dbReference type="PROSITE" id="PS50011">
    <property type="entry name" value="PROTEIN_KINASE_DOM"/>
    <property type="match status" value="1"/>
</dbReference>
<dbReference type="PANTHER" id="PTHR48006">
    <property type="entry name" value="LEUCINE-RICH REPEAT-CONTAINING PROTEIN DDB_G0281931-RELATED"/>
    <property type="match status" value="1"/>
</dbReference>
<keyword evidence="2" id="KW-0472">Membrane</keyword>
<keyword evidence="2" id="KW-0812">Transmembrane</keyword>
<proteinExistence type="predicted"/>
<feature type="domain" description="Protein kinase" evidence="3">
    <location>
        <begin position="213"/>
        <end position="517"/>
    </location>
</feature>
<dbReference type="AlphaFoldDB" id="A0AAD2ECH1"/>
<dbReference type="GO" id="GO:0004672">
    <property type="term" value="F:protein kinase activity"/>
    <property type="evidence" value="ECO:0007669"/>
    <property type="project" value="InterPro"/>
</dbReference>
<evidence type="ECO:0000313" key="5">
    <source>
        <dbReference type="Proteomes" id="UP000834106"/>
    </source>
</evidence>
<dbReference type="GO" id="GO:0016020">
    <property type="term" value="C:membrane"/>
    <property type="evidence" value="ECO:0007669"/>
    <property type="project" value="UniProtKB-SubCell"/>
</dbReference>
<keyword evidence="5" id="KW-1185">Reference proteome</keyword>
<dbReference type="Gene3D" id="1.10.510.10">
    <property type="entry name" value="Transferase(Phosphotransferase) domain 1"/>
    <property type="match status" value="1"/>
</dbReference>
<keyword evidence="2" id="KW-1133">Transmembrane helix</keyword>
<dbReference type="Gene3D" id="3.30.200.20">
    <property type="entry name" value="Phosphorylase Kinase, domain 1"/>
    <property type="match status" value="1"/>
</dbReference>
<evidence type="ECO:0000256" key="1">
    <source>
        <dbReference type="ARBA" id="ARBA00004479"/>
    </source>
</evidence>
<dbReference type="Proteomes" id="UP000834106">
    <property type="component" value="Chromosome 20"/>
</dbReference>
<dbReference type="GO" id="GO:0005524">
    <property type="term" value="F:ATP binding"/>
    <property type="evidence" value="ECO:0007669"/>
    <property type="project" value="InterPro"/>
</dbReference>
<protein>
    <recommendedName>
        <fullName evidence="3">Protein kinase domain-containing protein</fullName>
    </recommendedName>
</protein>
<gene>
    <name evidence="4" type="ORF">FPE_LOCUS31718</name>
</gene>
<feature type="transmembrane region" description="Helical" evidence="2">
    <location>
        <begin position="308"/>
        <end position="331"/>
    </location>
</feature>